<sequence length="117" mass="12567">MTSSFSGSSGDGIHDPLHVAVVHAVAAHRNVDPLELPPLYEWIDPDSLDTVFESTRRNGPRRGRLEFPYDGHVVVVDYADSVTISVDGSPAVESITAGPDRGPLTGVHNSSDDHPRV</sequence>
<evidence type="ECO:0000313" key="4">
    <source>
        <dbReference type="Proteomes" id="UP000510869"/>
    </source>
</evidence>
<dbReference type="OrthoDB" id="271604at2157"/>
<reference evidence="3 4" key="1">
    <citation type="submission" date="2020-07" db="EMBL/GenBank/DDBJ databases">
        <title>Natrinema (YPL30) sp. nov. and Haloterrigena xxxxxx (YPL8) sp. nov., isolated from a salt mine.</title>
        <authorList>
            <person name="Cui H."/>
        </authorList>
    </citation>
    <scope>NUCLEOTIDE SEQUENCE [LARGE SCALE GENOMIC DNA]</scope>
    <source>
        <strain evidence="3 4">YPL13</strain>
    </source>
</reference>
<proteinExistence type="predicted"/>
<name>A0A7D6CMP2_9EURY</name>
<dbReference type="Pfam" id="PF18545">
    <property type="entry name" value="HalOD1"/>
    <property type="match status" value="1"/>
</dbReference>
<dbReference type="Proteomes" id="UP000510869">
    <property type="component" value="Chromosome"/>
</dbReference>
<dbReference type="EMBL" id="CP059154">
    <property type="protein sequence ID" value="QLK25178.1"/>
    <property type="molecule type" value="Genomic_DNA"/>
</dbReference>
<dbReference type="KEGG" id="nay:HYG81_13905"/>
<dbReference type="GeneID" id="56144320"/>
<keyword evidence="4" id="KW-1185">Reference proteome</keyword>
<feature type="region of interest" description="Disordered" evidence="1">
    <location>
        <begin position="93"/>
        <end position="117"/>
    </location>
</feature>
<dbReference type="RefSeq" id="WP_180840368.1">
    <property type="nucleotide sequence ID" value="NZ_CP059154.1"/>
</dbReference>
<gene>
    <name evidence="3" type="ORF">HYG81_13905</name>
</gene>
<accession>A0A7D6CMP2</accession>
<evidence type="ECO:0000259" key="2">
    <source>
        <dbReference type="Pfam" id="PF18545"/>
    </source>
</evidence>
<feature type="domain" description="Halobacterial output" evidence="2">
    <location>
        <begin position="15"/>
        <end position="85"/>
    </location>
</feature>
<evidence type="ECO:0000313" key="3">
    <source>
        <dbReference type="EMBL" id="QLK25178.1"/>
    </source>
</evidence>
<organism evidence="3 4">
    <name type="scientific">Natrinema zhouii</name>
    <dbReference type="NCBI Taxonomy" id="1710539"/>
    <lineage>
        <taxon>Archaea</taxon>
        <taxon>Methanobacteriati</taxon>
        <taxon>Methanobacteriota</taxon>
        <taxon>Stenosarchaea group</taxon>
        <taxon>Halobacteria</taxon>
        <taxon>Halobacteriales</taxon>
        <taxon>Natrialbaceae</taxon>
        <taxon>Natrinema</taxon>
    </lineage>
</organism>
<evidence type="ECO:0000256" key="1">
    <source>
        <dbReference type="SAM" id="MobiDB-lite"/>
    </source>
</evidence>
<dbReference type="AlphaFoldDB" id="A0A7D6CMP2"/>
<dbReference type="InterPro" id="IPR040624">
    <property type="entry name" value="HalOD1"/>
</dbReference>
<protein>
    <recommendedName>
        <fullName evidence="2">Halobacterial output domain-containing protein</fullName>
    </recommendedName>
</protein>